<evidence type="ECO:0000256" key="2">
    <source>
        <dbReference type="ARBA" id="ARBA00004141"/>
    </source>
</evidence>
<dbReference type="CDD" id="cd04056">
    <property type="entry name" value="Peptidases_S53"/>
    <property type="match status" value="1"/>
</dbReference>
<feature type="domain" description="Major facilitator superfamily (MFS) profile" evidence="13">
    <location>
        <begin position="520"/>
        <end position="951"/>
    </location>
</feature>
<keyword evidence="4 10" id="KW-0645">Protease</keyword>
<evidence type="ECO:0000256" key="7">
    <source>
        <dbReference type="ARBA" id="ARBA00022825"/>
    </source>
</evidence>
<evidence type="ECO:0000256" key="3">
    <source>
        <dbReference type="ARBA" id="ARBA00004239"/>
    </source>
</evidence>
<dbReference type="InterPro" id="IPR030400">
    <property type="entry name" value="Sedolisin_dom"/>
</dbReference>
<dbReference type="InterPro" id="IPR050819">
    <property type="entry name" value="Tripeptidyl-peptidase_I"/>
</dbReference>
<feature type="transmembrane region" description="Helical" evidence="12">
    <location>
        <begin position="616"/>
        <end position="635"/>
    </location>
</feature>
<feature type="transmembrane region" description="Helical" evidence="12">
    <location>
        <begin position="923"/>
        <end position="946"/>
    </location>
</feature>
<evidence type="ECO:0000256" key="10">
    <source>
        <dbReference type="PROSITE-ProRule" id="PRU01032"/>
    </source>
</evidence>
<name>A0A8H4RFZ6_9HELO</name>
<gene>
    <name evidence="15" type="ORF">G7Y89_g10196</name>
</gene>
<keyword evidence="16" id="KW-1185">Reference proteome</keyword>
<dbReference type="InterPro" id="IPR020846">
    <property type="entry name" value="MFS_dom"/>
</dbReference>
<dbReference type="OrthoDB" id="409122at2759"/>
<dbReference type="GO" id="GO:0046872">
    <property type="term" value="F:metal ion binding"/>
    <property type="evidence" value="ECO:0007669"/>
    <property type="project" value="UniProtKB-KW"/>
</dbReference>
<feature type="active site" description="Charge relay system" evidence="10">
    <location>
        <position position="517"/>
    </location>
</feature>
<feature type="compositionally biased region" description="Polar residues" evidence="11">
    <location>
        <begin position="1"/>
        <end position="19"/>
    </location>
</feature>
<organism evidence="15 16">
    <name type="scientific">Cudoniella acicularis</name>
    <dbReference type="NCBI Taxonomy" id="354080"/>
    <lineage>
        <taxon>Eukaryota</taxon>
        <taxon>Fungi</taxon>
        <taxon>Dikarya</taxon>
        <taxon>Ascomycota</taxon>
        <taxon>Pezizomycotina</taxon>
        <taxon>Leotiomycetes</taxon>
        <taxon>Helotiales</taxon>
        <taxon>Tricladiaceae</taxon>
        <taxon>Cudoniella</taxon>
    </lineage>
</organism>
<dbReference type="PANTHER" id="PTHR14218">
    <property type="entry name" value="PROTEASE S8 TRIPEPTIDYL PEPTIDASE I CLN2"/>
    <property type="match status" value="1"/>
</dbReference>
<feature type="transmembrane region" description="Helical" evidence="12">
    <location>
        <begin position="679"/>
        <end position="698"/>
    </location>
</feature>
<evidence type="ECO:0000256" key="5">
    <source>
        <dbReference type="ARBA" id="ARBA00022723"/>
    </source>
</evidence>
<dbReference type="InterPro" id="IPR036259">
    <property type="entry name" value="MFS_trans_sf"/>
</dbReference>
<feature type="transmembrane region" description="Helical" evidence="12">
    <location>
        <begin position="792"/>
        <end position="810"/>
    </location>
</feature>
<dbReference type="GO" id="GO:0005576">
    <property type="term" value="C:extracellular region"/>
    <property type="evidence" value="ECO:0007669"/>
    <property type="project" value="UniProtKB-SubCell"/>
</dbReference>
<comment type="subcellular location">
    <subcellularLocation>
        <location evidence="2">Membrane</location>
        <topology evidence="2">Multi-pass membrane protein</topology>
    </subcellularLocation>
    <subcellularLocation>
        <location evidence="3">Secreted</location>
        <location evidence="3">Extracellular space</location>
    </subcellularLocation>
</comment>
<keyword evidence="12" id="KW-0472">Membrane</keyword>
<dbReference type="PROSITE" id="PS50850">
    <property type="entry name" value="MFS"/>
    <property type="match status" value="1"/>
</dbReference>
<dbReference type="SMART" id="SM00944">
    <property type="entry name" value="Pro-kuma_activ"/>
    <property type="match status" value="1"/>
</dbReference>
<keyword evidence="12" id="KW-0812">Transmembrane</keyword>
<keyword evidence="7 10" id="KW-0720">Serine protease</keyword>
<feature type="active site" description="Charge relay system" evidence="10">
    <location>
        <position position="331"/>
    </location>
</feature>
<feature type="region of interest" description="Disordered" evidence="11">
    <location>
        <begin position="1"/>
        <end position="26"/>
    </location>
</feature>
<evidence type="ECO:0000256" key="12">
    <source>
        <dbReference type="SAM" id="Phobius"/>
    </source>
</evidence>
<dbReference type="InterPro" id="IPR040459">
    <property type="entry name" value="MJ1316"/>
</dbReference>
<feature type="transmembrane region" description="Helical" evidence="12">
    <location>
        <begin position="558"/>
        <end position="579"/>
    </location>
</feature>
<feature type="transmembrane region" description="Helical" evidence="12">
    <location>
        <begin position="748"/>
        <end position="772"/>
    </location>
</feature>
<dbReference type="CDD" id="cd11377">
    <property type="entry name" value="Pro-peptidase_S53"/>
    <property type="match status" value="1"/>
</dbReference>
<sequence>MLSSTSTSKPDVTSCQTQPEAGDKNFKATVASPVGTCGSEKKFLAVPQFGSRDASFKSSVYEKIEAPPAGWARSDAQKLDKDVATIKLRIHLVQQDMDKFHDLAMKIATPGHELYGNHLSQHVIDAMIAPKQQSKDLVIQWLESAGLKEHASFSPRSDSVIVETSVKNIEKLLNTEYQSYANSRSGETVLRTLSYSLPNVLKGHVDSVQPTTFFGLRTMGSMIKDFQPHIEETLSTEGTSAVKGCSGSSITPTCLANLYNFASITPSNQTLGRMGIGGFLQQHPVPADLTTFMNKYAFFSNKDQTYSCALINNGTCPSTDTQSNIIEANLDAAPPPWLGSGTNTNEPYLEFLNYLLALPDAQLPNTVSISYGDDEVTVPLDYATSTCNLFSQLGARGVSVLVASGDSGVGSTCTMNGKAQFTTSFPAGCPWVTTVGGTTGTSPEGAWSDGGGGFSEVFGRPSYQDAVVSSWLTNDKTHSGVAQYFNSSGRAYPDISGQSVNFLVMILGSASGVSGTSASTPTVASVIQLLNNLFTTAVSTAGSSAANKAQDEFGISKAMSIFLFISVYLLGQGLGGIIFSPFSETFGRKILYIISTALYGVFCMVIAVVPSLAGVVIGRFSTGFLSAIPTTVVVGSIEDMFNSKGRVWLVFLWAMVSNIGLVLGPIMSTYITAALGWRWVFYVAAVVTGVLTVLLFLIRESRPSLLLVREVASLRKKMGDDNLQALNPDHAPDLHTFSRLALTRPLHLFFTEPIVFMVALMSAAAFALIYLFTEALPPIYESLGFTLKTASLQFLAIAIGLTAGILTRLLDMRTLARHHRQGLPLTPEDKLIGFSIGAPVLAGALWCFAWTVPPRVHGVHWLVSTVPLAFVGYALNEFDCVLAGYLADSYLSYAASGFAAVALLRSTMSASFPLFAVKMFEALGANVAISILAALATVFCLVPRLFTKYGKRIRARMSTPTSASTPSEKFDELHTIFREYLTTPAVSEDHPNDEEPIASKVRDISSPCVTFWPTDALNLELDTFKEEALKGRVIGDLSSRNYVDVFWEVVKHQEEIDDEKIVVYEAETFSDPKFILSFKDQPFELTYTQCTSLVRENEDFSQISDSFLENPENEIPRNLRDFVRSVKIGSELRRFLDSFPAIRTAYFYIKRWAAIRGLTPSLPDSRIFKIVKEYHTSLPGKSSSALVERFFQNEALKIDTFADLEIKAKYHGFDGASTEAFLAWLNQLPFSQKLNYPHTIRVAVMYSGFSQLKGAQWLLMLEQRLSKLKERLEASSVAFAHIWPQRLILSDSTANDAVYEGNFIVGLRPRLGSKSINTGRVQEIADNWMSQALRNKSTVAADCFMWVTIDDLPEFKICTKTWPRLVLQGDEIDSGERGEVAELLSQQAKQSRASAPHEGEKLKRLRPASDILSRLKYDTSYNIDEFVIGYEDRVKIKVVEKSAADWELDTTAEEWIPEHRVQYFKRYGSEDGEDGQIMWQKSTRLDKIFE</sequence>
<dbReference type="Proteomes" id="UP000566819">
    <property type="component" value="Unassembled WGS sequence"/>
</dbReference>
<keyword evidence="6 10" id="KW-0378">Hydrolase</keyword>
<evidence type="ECO:0000259" key="13">
    <source>
        <dbReference type="PROSITE" id="PS50850"/>
    </source>
</evidence>
<evidence type="ECO:0000256" key="6">
    <source>
        <dbReference type="ARBA" id="ARBA00022801"/>
    </source>
</evidence>
<accession>A0A8H4RFZ6</accession>
<feature type="transmembrane region" description="Helical" evidence="12">
    <location>
        <begin position="882"/>
        <end position="903"/>
    </location>
</feature>
<comment type="caution">
    <text evidence="10">Lacks conserved residue(s) required for the propagation of feature annotation.</text>
</comment>
<dbReference type="GO" id="GO:0006508">
    <property type="term" value="P:proteolysis"/>
    <property type="evidence" value="ECO:0007669"/>
    <property type="project" value="UniProtKB-KW"/>
</dbReference>
<dbReference type="Gene3D" id="3.40.50.200">
    <property type="entry name" value="Peptidase S8/S53 domain"/>
    <property type="match status" value="1"/>
</dbReference>
<dbReference type="PANTHER" id="PTHR14218:SF10">
    <property type="entry name" value="PEPTIDASE S53 DOMAIN-CONTAINING PROTEIN"/>
    <property type="match status" value="1"/>
</dbReference>
<evidence type="ECO:0000259" key="14">
    <source>
        <dbReference type="PROSITE" id="PS51695"/>
    </source>
</evidence>
<dbReference type="SUPFAM" id="SSF52743">
    <property type="entry name" value="Subtilisin-like"/>
    <property type="match status" value="1"/>
</dbReference>
<dbReference type="InterPro" id="IPR015366">
    <property type="entry name" value="S53_propep"/>
</dbReference>
<dbReference type="GO" id="GO:0004252">
    <property type="term" value="F:serine-type endopeptidase activity"/>
    <property type="evidence" value="ECO:0007669"/>
    <property type="project" value="UniProtKB-UniRule"/>
</dbReference>
<feature type="transmembrane region" description="Helical" evidence="12">
    <location>
        <begin position="591"/>
        <end position="610"/>
    </location>
</feature>
<feature type="domain" description="Peptidase S53" evidence="14">
    <location>
        <begin position="249"/>
        <end position="609"/>
    </location>
</feature>
<keyword evidence="9" id="KW-0865">Zymogen</keyword>
<dbReference type="Pfam" id="PF04457">
    <property type="entry name" value="MJ1316"/>
    <property type="match status" value="1"/>
</dbReference>
<evidence type="ECO:0000256" key="11">
    <source>
        <dbReference type="SAM" id="MobiDB-lite"/>
    </source>
</evidence>
<dbReference type="GO" id="GO:0008240">
    <property type="term" value="F:tripeptidyl-peptidase activity"/>
    <property type="evidence" value="ECO:0007669"/>
    <property type="project" value="TreeGrafter"/>
</dbReference>
<evidence type="ECO:0000313" key="16">
    <source>
        <dbReference type="Proteomes" id="UP000566819"/>
    </source>
</evidence>
<evidence type="ECO:0000313" key="15">
    <source>
        <dbReference type="EMBL" id="KAF4627954.1"/>
    </source>
</evidence>
<feature type="transmembrane region" description="Helical" evidence="12">
    <location>
        <begin position="858"/>
        <end position="875"/>
    </location>
</feature>
<dbReference type="Pfam" id="PF07690">
    <property type="entry name" value="MFS_1"/>
    <property type="match status" value="1"/>
</dbReference>
<dbReference type="InterPro" id="IPR011701">
    <property type="entry name" value="MFS"/>
</dbReference>
<protein>
    <recommendedName>
        <fullName evidence="17">Major facilitator superfamily (MFS) profile domain-containing protein</fullName>
    </recommendedName>
</protein>
<evidence type="ECO:0000256" key="9">
    <source>
        <dbReference type="ARBA" id="ARBA00023145"/>
    </source>
</evidence>
<dbReference type="EMBL" id="JAAMPI010000884">
    <property type="protein sequence ID" value="KAF4627954.1"/>
    <property type="molecule type" value="Genomic_DNA"/>
</dbReference>
<dbReference type="FunFam" id="1.20.1250.20:FF:000475">
    <property type="entry name" value="MFS multidrug transporter, putative"/>
    <property type="match status" value="1"/>
</dbReference>
<dbReference type="PROSITE" id="PS51695">
    <property type="entry name" value="SEDOLISIN"/>
    <property type="match status" value="1"/>
</dbReference>
<keyword evidence="12" id="KW-1133">Transmembrane helix</keyword>
<comment type="caution">
    <text evidence="15">The sequence shown here is derived from an EMBL/GenBank/DDBJ whole genome shotgun (WGS) entry which is preliminary data.</text>
</comment>
<feature type="transmembrane region" description="Helical" evidence="12">
    <location>
        <begin position="831"/>
        <end position="852"/>
    </location>
</feature>
<comment type="cofactor">
    <cofactor evidence="1">
        <name>Ca(2+)</name>
        <dbReference type="ChEBI" id="CHEBI:29108"/>
    </cofactor>
</comment>
<dbReference type="SUPFAM" id="SSF103473">
    <property type="entry name" value="MFS general substrate transporter"/>
    <property type="match status" value="1"/>
</dbReference>
<feature type="transmembrane region" description="Helical" evidence="12">
    <location>
        <begin position="647"/>
        <end position="667"/>
    </location>
</feature>
<feature type="active site" description="Charge relay system" evidence="10">
    <location>
        <position position="327"/>
    </location>
</feature>
<dbReference type="GO" id="GO:0016020">
    <property type="term" value="C:membrane"/>
    <property type="evidence" value="ECO:0007669"/>
    <property type="project" value="UniProtKB-SubCell"/>
</dbReference>
<evidence type="ECO:0008006" key="17">
    <source>
        <dbReference type="Google" id="ProtNLM"/>
    </source>
</evidence>
<dbReference type="SUPFAM" id="SSF54897">
    <property type="entry name" value="Protease propeptides/inhibitors"/>
    <property type="match status" value="1"/>
</dbReference>
<keyword evidence="5" id="KW-0479">Metal-binding</keyword>
<keyword evidence="8" id="KW-0106">Calcium</keyword>
<dbReference type="GO" id="GO:0022857">
    <property type="term" value="F:transmembrane transporter activity"/>
    <property type="evidence" value="ECO:0007669"/>
    <property type="project" value="InterPro"/>
</dbReference>
<proteinExistence type="predicted"/>
<evidence type="ECO:0000256" key="8">
    <source>
        <dbReference type="ARBA" id="ARBA00022837"/>
    </source>
</evidence>
<evidence type="ECO:0000256" key="4">
    <source>
        <dbReference type="ARBA" id="ARBA00022670"/>
    </source>
</evidence>
<dbReference type="Pfam" id="PF09286">
    <property type="entry name" value="Pro-kuma_activ"/>
    <property type="match status" value="1"/>
</dbReference>
<reference evidence="15 16" key="1">
    <citation type="submission" date="2020-03" db="EMBL/GenBank/DDBJ databases">
        <title>Draft Genome Sequence of Cudoniella acicularis.</title>
        <authorList>
            <person name="Buettner E."/>
            <person name="Kellner H."/>
        </authorList>
    </citation>
    <scope>NUCLEOTIDE SEQUENCE [LARGE SCALE GENOMIC DNA]</scope>
    <source>
        <strain evidence="15 16">DSM 108380</strain>
    </source>
</reference>
<evidence type="ECO:0000256" key="1">
    <source>
        <dbReference type="ARBA" id="ARBA00001913"/>
    </source>
</evidence>
<dbReference type="InterPro" id="IPR036852">
    <property type="entry name" value="Peptidase_S8/S53_dom_sf"/>
</dbReference>